<accession>A0A6J7WHK0</accession>
<dbReference type="InterPro" id="IPR056909">
    <property type="entry name" value="SU10_portal"/>
</dbReference>
<protein>
    <submittedName>
        <fullName evidence="1">Uncharacterized protein</fullName>
    </submittedName>
</protein>
<dbReference type="Pfam" id="PF23899">
    <property type="entry name" value="SU10_portal"/>
    <property type="match status" value="1"/>
</dbReference>
<name>A0A6J7WHK0_9CAUD</name>
<evidence type="ECO:0000313" key="1">
    <source>
        <dbReference type="EMBL" id="CAB5206985.1"/>
    </source>
</evidence>
<sequence>MFDKSHFVINEVYNPKGAMERFIYMKGTIDQKCAANLRLLATKNNINRASDYHYLGLAVTQSTEPVNGIDYIHPVVKPNVDYATAVISKGLLQNGEINFEFIPDNEADSTAARQATDMVHKIVNQSNDPHKILQHWIMDALLHKNGEMLISPYREQITRYVKTSGTAAQLQAFEAQAADAGLTATRQSKRKSKIEFDKVKLEMSQYNQLADQQNKETFLDNFIANLKAPAAGEEVDGELIPADQNANLGDAEGAIMDSINRNTIYDAEYKLVGYNMNIKFRPIAQHYWMCNPTIIDIQEQDFCGFYDPMSIAEAYERYPDLNLDKFMEFAEYSNVGAYQAGSLLNNLAIHARDSVPINGLPAQGYAAQDPLARQITMMTVWNRYDIDNDGELELVETIYSGSYIVSVREVEFIPVANMCPRPLPQNFYGMSLAETLVPAQEYATSCHRAEIQLGLLTATPRLGVKPDKVDFEMLQDGEAAIFILDTKFDPTTDIYPLPPPSGNLSFVDTALNRIQQDVMAVVGMTTPADTFTPEVMSPGNSGAKLQMAMGPNQIIQDNQIKNAAEGLKEALWLVWRTLIQYGDDYGVKKLAQLYHPEKKAEFLDSTNFDDMNFCERKIIHLDLALGMASEENALQRLQVIKQIQNQIAQEITAGVQSSVLTPDAFKKLRRPYEDMLYVLGVKDCDVYLPTDQEVMAMVQQASQAASQKQPSAEELKIKAQTNLDTAKTQEIISKIQGQHPDAMKTMSDVRKNMATAEKETADTNGTSAERQLEAWSLTNAHKATNY</sequence>
<organism evidence="1">
    <name type="scientific">uncultured Caudovirales phage</name>
    <dbReference type="NCBI Taxonomy" id="2100421"/>
    <lineage>
        <taxon>Viruses</taxon>
        <taxon>Duplodnaviria</taxon>
        <taxon>Heunggongvirae</taxon>
        <taxon>Uroviricota</taxon>
        <taxon>Caudoviricetes</taxon>
        <taxon>Peduoviridae</taxon>
        <taxon>Maltschvirus</taxon>
        <taxon>Maltschvirus maltsch</taxon>
    </lineage>
</organism>
<proteinExistence type="predicted"/>
<dbReference type="EMBL" id="LR798227">
    <property type="protein sequence ID" value="CAB5206985.1"/>
    <property type="molecule type" value="Genomic_DNA"/>
</dbReference>
<gene>
    <name evidence="1" type="ORF">UFOVP180_6</name>
</gene>
<reference evidence="1" key="1">
    <citation type="submission" date="2020-05" db="EMBL/GenBank/DDBJ databases">
        <authorList>
            <person name="Chiriac C."/>
            <person name="Salcher M."/>
            <person name="Ghai R."/>
            <person name="Kavagutti S V."/>
        </authorList>
    </citation>
    <scope>NUCLEOTIDE SEQUENCE</scope>
</reference>